<dbReference type="AlphaFoldDB" id="A0A1I6ELF2"/>
<dbReference type="Gene3D" id="1.10.287.950">
    <property type="entry name" value="Methyl-accepting chemotaxis protein"/>
    <property type="match status" value="1"/>
</dbReference>
<keyword evidence="4 9" id="KW-1133">Transmembrane helix</keyword>
<keyword evidence="13" id="KW-1185">Reference proteome</keyword>
<keyword evidence="5 9" id="KW-0472">Membrane</keyword>
<dbReference type="Gene3D" id="3.30.450.20">
    <property type="entry name" value="PAS domain"/>
    <property type="match status" value="1"/>
</dbReference>
<comment type="subcellular location">
    <subcellularLocation>
        <location evidence="1">Cell membrane</location>
        <topology evidence="1">Multi-pass membrane protein</topology>
    </subcellularLocation>
</comment>
<dbReference type="PRINTS" id="PR00260">
    <property type="entry name" value="CHEMTRNSDUCR"/>
</dbReference>
<dbReference type="GO" id="GO:0004888">
    <property type="term" value="F:transmembrane signaling receptor activity"/>
    <property type="evidence" value="ECO:0007669"/>
    <property type="project" value="InterPro"/>
</dbReference>
<reference evidence="13" key="1">
    <citation type="submission" date="2016-10" db="EMBL/GenBank/DDBJ databases">
        <authorList>
            <person name="Varghese N."/>
            <person name="Submissions S."/>
        </authorList>
    </citation>
    <scope>NUCLEOTIDE SEQUENCE [LARGE SCALE GENOMIC DNA]</scope>
    <source>
        <strain evidence="13">DSM 3669</strain>
    </source>
</reference>
<dbReference type="Gene3D" id="6.10.340.10">
    <property type="match status" value="1"/>
</dbReference>
<dbReference type="OrthoDB" id="9810264at2"/>
<dbReference type="CDD" id="cd06225">
    <property type="entry name" value="HAMP"/>
    <property type="match status" value="1"/>
</dbReference>
<sequence length="408" mass="44338">MAAHQNQLKSLGDTVYTLLSEYSERARKGELSVEEAQQRALLRIGAMRYNDGAGYYWVHTATDPRHPVMVMHPIKPEMNGADLSGINDFDTVEKIFYEGKIYLKNDEVIKSNIKPTDLFIKMNEVCINEGEGFVTYYWSKGNAGAASDVGYPKMSYVKLFKPWGWVIGTGFYIDNVDNEIAAANALTFSTVKKSVWKIGLNVVICLLVAVLLCILFASRIAKPIKEIALNAQRIASGDLTQQIKVKSQDEIGILAGAFNQMIGNFKAMIGDIQKSSDRLASHSQELASSSEEVSATVEEVASTTNEVAAVSAQGAENAQAAALESEQVQRVAEEGNRAVKETVEKINIIASSTENVAKAVQELGEQSNKIGEIINTITNIADQTNLLALNAAIEAARAGEHGRGFAVV</sequence>
<dbReference type="GO" id="GO:0007165">
    <property type="term" value="P:signal transduction"/>
    <property type="evidence" value="ECO:0007669"/>
    <property type="project" value="UniProtKB-KW"/>
</dbReference>
<evidence type="ECO:0000259" key="10">
    <source>
        <dbReference type="PROSITE" id="PS50111"/>
    </source>
</evidence>
<evidence type="ECO:0000256" key="3">
    <source>
        <dbReference type="ARBA" id="ARBA00022692"/>
    </source>
</evidence>
<evidence type="ECO:0000256" key="4">
    <source>
        <dbReference type="ARBA" id="ARBA00022989"/>
    </source>
</evidence>
<evidence type="ECO:0000256" key="6">
    <source>
        <dbReference type="ARBA" id="ARBA00023224"/>
    </source>
</evidence>
<dbReference type="Pfam" id="PF00015">
    <property type="entry name" value="MCPsignal"/>
    <property type="match status" value="1"/>
</dbReference>
<evidence type="ECO:0000313" key="12">
    <source>
        <dbReference type="EMBL" id="SFR18596.1"/>
    </source>
</evidence>
<proteinExistence type="inferred from homology"/>
<dbReference type="SMART" id="SM00283">
    <property type="entry name" value="MA"/>
    <property type="match status" value="1"/>
</dbReference>
<dbReference type="SMART" id="SM01049">
    <property type="entry name" value="Cache_2"/>
    <property type="match status" value="1"/>
</dbReference>
<dbReference type="SMART" id="SM00304">
    <property type="entry name" value="HAMP"/>
    <property type="match status" value="1"/>
</dbReference>
<accession>A0A1I6ELF2</accession>
<dbReference type="Pfam" id="PF08269">
    <property type="entry name" value="dCache_2"/>
    <property type="match status" value="1"/>
</dbReference>
<dbReference type="STRING" id="39060.SAMN05660706_1623"/>
<gene>
    <name evidence="12" type="ORF">SAMN05660706_1623</name>
</gene>
<dbReference type="InterPro" id="IPR033480">
    <property type="entry name" value="sCache_2"/>
</dbReference>
<dbReference type="GO" id="GO:0006935">
    <property type="term" value="P:chemotaxis"/>
    <property type="evidence" value="ECO:0007669"/>
    <property type="project" value="InterPro"/>
</dbReference>
<organism evidence="12 13">
    <name type="scientific">Desulfoscipio geothermicus DSM 3669</name>
    <dbReference type="NCBI Taxonomy" id="1121426"/>
    <lineage>
        <taxon>Bacteria</taxon>
        <taxon>Bacillati</taxon>
        <taxon>Bacillota</taxon>
        <taxon>Clostridia</taxon>
        <taxon>Eubacteriales</taxon>
        <taxon>Desulfallaceae</taxon>
        <taxon>Desulfoscipio</taxon>
    </lineage>
</organism>
<evidence type="ECO:0000256" key="2">
    <source>
        <dbReference type="ARBA" id="ARBA00022475"/>
    </source>
</evidence>
<dbReference type="InterPro" id="IPR004010">
    <property type="entry name" value="Double_Cache_2"/>
</dbReference>
<evidence type="ECO:0000256" key="9">
    <source>
        <dbReference type="SAM" id="Phobius"/>
    </source>
</evidence>
<dbReference type="GO" id="GO:0005886">
    <property type="term" value="C:plasma membrane"/>
    <property type="evidence" value="ECO:0007669"/>
    <property type="project" value="UniProtKB-SubCell"/>
</dbReference>
<dbReference type="PROSITE" id="PS50885">
    <property type="entry name" value="HAMP"/>
    <property type="match status" value="1"/>
</dbReference>
<dbReference type="PROSITE" id="PS50111">
    <property type="entry name" value="CHEMOTAXIS_TRANSDUC_2"/>
    <property type="match status" value="1"/>
</dbReference>
<dbReference type="InterPro" id="IPR004089">
    <property type="entry name" value="MCPsignal_dom"/>
</dbReference>
<dbReference type="PANTHER" id="PTHR32089">
    <property type="entry name" value="METHYL-ACCEPTING CHEMOTAXIS PROTEIN MCPB"/>
    <property type="match status" value="1"/>
</dbReference>
<evidence type="ECO:0000259" key="11">
    <source>
        <dbReference type="PROSITE" id="PS50885"/>
    </source>
</evidence>
<dbReference type="InterPro" id="IPR004090">
    <property type="entry name" value="Chemotax_Me-accpt_rcpt"/>
</dbReference>
<evidence type="ECO:0000256" key="7">
    <source>
        <dbReference type="ARBA" id="ARBA00029447"/>
    </source>
</evidence>
<evidence type="ECO:0000313" key="13">
    <source>
        <dbReference type="Proteomes" id="UP000199584"/>
    </source>
</evidence>
<feature type="domain" description="HAMP" evidence="11">
    <location>
        <begin position="218"/>
        <end position="270"/>
    </location>
</feature>
<keyword evidence="6 8" id="KW-0807">Transducer</keyword>
<dbReference type="SUPFAM" id="SSF58104">
    <property type="entry name" value="Methyl-accepting chemotaxis protein (MCP) signaling domain"/>
    <property type="match status" value="1"/>
</dbReference>
<evidence type="ECO:0000256" key="1">
    <source>
        <dbReference type="ARBA" id="ARBA00004651"/>
    </source>
</evidence>
<feature type="transmembrane region" description="Helical" evidence="9">
    <location>
        <begin position="198"/>
        <end position="217"/>
    </location>
</feature>
<dbReference type="Proteomes" id="UP000199584">
    <property type="component" value="Unassembled WGS sequence"/>
</dbReference>
<keyword evidence="3 9" id="KW-0812">Transmembrane</keyword>
<name>A0A1I6ELF2_9FIRM</name>
<comment type="similarity">
    <text evidence="7">Belongs to the methyl-accepting chemotaxis (MCP) protein family.</text>
</comment>
<feature type="non-terminal residue" evidence="12">
    <location>
        <position position="408"/>
    </location>
</feature>
<dbReference type="PANTHER" id="PTHR32089:SF112">
    <property type="entry name" value="LYSOZYME-LIKE PROTEIN-RELATED"/>
    <property type="match status" value="1"/>
</dbReference>
<keyword evidence="2" id="KW-1003">Cell membrane</keyword>
<dbReference type="EMBL" id="FOYM01000062">
    <property type="protein sequence ID" value="SFR18596.1"/>
    <property type="molecule type" value="Genomic_DNA"/>
</dbReference>
<evidence type="ECO:0000256" key="8">
    <source>
        <dbReference type="PROSITE-ProRule" id="PRU00284"/>
    </source>
</evidence>
<feature type="domain" description="Methyl-accepting transducer" evidence="10">
    <location>
        <begin position="268"/>
        <end position="408"/>
    </location>
</feature>
<evidence type="ECO:0000256" key="5">
    <source>
        <dbReference type="ARBA" id="ARBA00023136"/>
    </source>
</evidence>
<protein>
    <submittedName>
        <fullName evidence="12">Cache domain-containing protein</fullName>
    </submittedName>
</protein>
<dbReference type="Pfam" id="PF00672">
    <property type="entry name" value="HAMP"/>
    <property type="match status" value="1"/>
</dbReference>
<dbReference type="InterPro" id="IPR003660">
    <property type="entry name" value="HAMP_dom"/>
</dbReference>